<keyword evidence="2" id="KW-1185">Reference proteome</keyword>
<dbReference type="PANTHER" id="PTHR37953:SF1">
    <property type="entry name" value="UPF0127 PROTEIN MJ1496"/>
    <property type="match status" value="1"/>
</dbReference>
<dbReference type="InterPro" id="IPR003795">
    <property type="entry name" value="DUF192"/>
</dbReference>
<protein>
    <recommendedName>
        <fullName evidence="3">DUF192 domain-containing protein</fullName>
    </recommendedName>
</protein>
<dbReference type="Gene3D" id="2.60.120.1140">
    <property type="entry name" value="Protein of unknown function DUF192"/>
    <property type="match status" value="1"/>
</dbReference>
<reference evidence="1 2" key="1">
    <citation type="submission" date="2020-03" db="EMBL/GenBank/DDBJ databases">
        <title>Genomic Encyclopedia of Type Strains, Phase IV (KMG-IV): sequencing the most valuable type-strain genomes for metagenomic binning, comparative biology and taxonomic classification.</title>
        <authorList>
            <person name="Goeker M."/>
        </authorList>
    </citation>
    <scope>NUCLEOTIDE SEQUENCE [LARGE SCALE GENOMIC DNA]</scope>
    <source>
        <strain evidence="1 2">DSM 29762</strain>
    </source>
</reference>
<accession>A0A846QZG2</accession>
<dbReference type="InterPro" id="IPR038695">
    <property type="entry name" value="Saro_0823-like_sf"/>
</dbReference>
<dbReference type="Pfam" id="PF02643">
    <property type="entry name" value="DUF192"/>
    <property type="match status" value="1"/>
</dbReference>
<comment type="caution">
    <text evidence="1">The sequence shown here is derived from an EMBL/GenBank/DDBJ whole genome shotgun (WGS) entry which is preliminary data.</text>
</comment>
<evidence type="ECO:0008006" key="3">
    <source>
        <dbReference type="Google" id="ProtNLM"/>
    </source>
</evidence>
<dbReference type="AlphaFoldDB" id="A0A846QZG2"/>
<gene>
    <name evidence="1" type="ORF">GGR42_003078</name>
</gene>
<evidence type="ECO:0000313" key="1">
    <source>
        <dbReference type="EMBL" id="NJB72587.1"/>
    </source>
</evidence>
<sequence length="162" mass="18385">MKTRLYLFLFIIGILIQASCKDDAKKVIKTEPISFKKEGELTIYKAKTDSVLTKLDIEIADSEYETQTGLMYRDSMEDDQGMLFIFPEEAMHSFYMKNTKIALDIVFIGSDLKIDSFQEGAKPMDETGLSSQVPVQYVLEINAGLAEKWLLEVGDSIVYSKK</sequence>
<dbReference type="Proteomes" id="UP000590442">
    <property type="component" value="Unassembled WGS sequence"/>
</dbReference>
<name>A0A846QZG2_9FLAO</name>
<evidence type="ECO:0000313" key="2">
    <source>
        <dbReference type="Proteomes" id="UP000590442"/>
    </source>
</evidence>
<proteinExistence type="predicted"/>
<dbReference type="PANTHER" id="PTHR37953">
    <property type="entry name" value="UPF0127 PROTEIN MJ1496"/>
    <property type="match status" value="1"/>
</dbReference>
<dbReference type="EMBL" id="JAATJJ010000002">
    <property type="protein sequence ID" value="NJB72587.1"/>
    <property type="molecule type" value="Genomic_DNA"/>
</dbReference>
<dbReference type="RefSeq" id="WP_167965756.1">
    <property type="nucleotide sequence ID" value="NZ_JAATJJ010000002.1"/>
</dbReference>
<organism evidence="1 2">
    <name type="scientific">Saonia flava</name>
    <dbReference type="NCBI Taxonomy" id="523696"/>
    <lineage>
        <taxon>Bacteria</taxon>
        <taxon>Pseudomonadati</taxon>
        <taxon>Bacteroidota</taxon>
        <taxon>Flavobacteriia</taxon>
        <taxon>Flavobacteriales</taxon>
        <taxon>Flavobacteriaceae</taxon>
        <taxon>Saonia</taxon>
    </lineage>
</organism>